<dbReference type="SUPFAM" id="SSF103473">
    <property type="entry name" value="MFS general substrate transporter"/>
    <property type="match status" value="1"/>
</dbReference>
<organism evidence="9 10">
    <name type="scientific">Hydrotalea sandarakina</name>
    <dbReference type="NCBI Taxonomy" id="1004304"/>
    <lineage>
        <taxon>Bacteria</taxon>
        <taxon>Pseudomonadati</taxon>
        <taxon>Bacteroidota</taxon>
        <taxon>Chitinophagia</taxon>
        <taxon>Chitinophagales</taxon>
        <taxon>Chitinophagaceae</taxon>
        <taxon>Hydrotalea</taxon>
    </lineage>
</organism>
<reference evidence="9 10" key="1">
    <citation type="submission" date="2018-06" db="EMBL/GenBank/DDBJ databases">
        <title>Genomic Encyclopedia of Archaeal and Bacterial Type Strains, Phase II (KMG-II): from individual species to whole genera.</title>
        <authorList>
            <person name="Goeker M."/>
        </authorList>
    </citation>
    <scope>NUCLEOTIDE SEQUENCE [LARGE SCALE GENOMIC DNA]</scope>
    <source>
        <strain evidence="9 10">DSM 23241</strain>
    </source>
</reference>
<feature type="transmembrane region" description="Helical" evidence="7">
    <location>
        <begin position="116"/>
        <end position="134"/>
    </location>
</feature>
<evidence type="ECO:0000256" key="5">
    <source>
        <dbReference type="ARBA" id="ARBA00022989"/>
    </source>
</evidence>
<evidence type="ECO:0000313" key="10">
    <source>
        <dbReference type="Proteomes" id="UP000249720"/>
    </source>
</evidence>
<dbReference type="PROSITE" id="PS50850">
    <property type="entry name" value="MFS"/>
    <property type="match status" value="1"/>
</dbReference>
<sequence>MNRLLSNWQKLLSSLLYFIANLACLNGCLLEEGFAVEMQDEKSNAMNVKLRLIVLSFLEFFIWGSWLITVGAYWFQNKRWSAEDFGKIFSTMGISAIFMPAIMGIIADRWINAERLLGLCHLIGALFLFYIPAINNPDSFFWVLLLYMIFYMPTLALANSVSYTILIKNGKDTIKDFPPIRVWGTIGFIVAMWIVSLLHIEKSADQFYVAAVASLIFGVYAFTLPKCVPMAKAGERKSLGEMLGLKAFKLFGQYKMALFFIFAMLLGAAQQLTNAYGDTFLHDFEKIAEYKNTIAVKYPAIIMSISQISETLFILAIPFFLRKFGIKIVMLLSMLAWVFRFGLFAYGNPGNGLWMIILSCIVYGMAFDFFNITGSLFVDTQIKPDIRASAQGIFMMMTNGIGALLGSRISGYAISRFFTHTDNSLDWYGIWISFASYAVIIAVLFLLLFRHRHRPEEVAQFHH</sequence>
<feature type="transmembrane region" description="Helical" evidence="7">
    <location>
        <begin position="328"/>
        <end position="346"/>
    </location>
</feature>
<comment type="caution">
    <text evidence="9">The sequence shown here is derived from an EMBL/GenBank/DDBJ whole genome shotgun (WGS) entry which is preliminary data.</text>
</comment>
<dbReference type="Gene3D" id="1.20.1250.20">
    <property type="entry name" value="MFS general substrate transporter like domains"/>
    <property type="match status" value="2"/>
</dbReference>
<dbReference type="GO" id="GO:0005886">
    <property type="term" value="C:plasma membrane"/>
    <property type="evidence" value="ECO:0007669"/>
    <property type="project" value="UniProtKB-SubCell"/>
</dbReference>
<keyword evidence="5 7" id="KW-1133">Transmembrane helix</keyword>
<evidence type="ECO:0000256" key="6">
    <source>
        <dbReference type="ARBA" id="ARBA00023136"/>
    </source>
</evidence>
<evidence type="ECO:0000256" key="4">
    <source>
        <dbReference type="ARBA" id="ARBA00022692"/>
    </source>
</evidence>
<evidence type="ECO:0000256" key="7">
    <source>
        <dbReference type="SAM" id="Phobius"/>
    </source>
</evidence>
<feature type="transmembrane region" description="Helical" evidence="7">
    <location>
        <begin position="206"/>
        <end position="228"/>
    </location>
</feature>
<dbReference type="AlphaFoldDB" id="A0A2W7TRF2"/>
<dbReference type="NCBIfam" id="TIGR00889">
    <property type="entry name" value="2A0110"/>
    <property type="match status" value="1"/>
</dbReference>
<dbReference type="InterPro" id="IPR004740">
    <property type="entry name" value="Nuc_H_symport"/>
</dbReference>
<dbReference type="RefSeq" id="WP_317046441.1">
    <property type="nucleotide sequence ID" value="NZ_QKZV01000001.1"/>
</dbReference>
<dbReference type="Proteomes" id="UP000249720">
    <property type="component" value="Unassembled WGS sequence"/>
</dbReference>
<dbReference type="Pfam" id="PF03825">
    <property type="entry name" value="Nuc_H_symport"/>
    <property type="match status" value="1"/>
</dbReference>
<feature type="transmembrane region" description="Helical" evidence="7">
    <location>
        <begin position="52"/>
        <end position="76"/>
    </location>
</feature>
<evidence type="ECO:0000259" key="8">
    <source>
        <dbReference type="PROSITE" id="PS50850"/>
    </source>
</evidence>
<dbReference type="PANTHER" id="PTHR23522:SF4">
    <property type="entry name" value="NUCLEOSIDE PERMEASE NUPG-RELATED"/>
    <property type="match status" value="1"/>
</dbReference>
<keyword evidence="6 7" id="KW-0472">Membrane</keyword>
<keyword evidence="10" id="KW-1185">Reference proteome</keyword>
<dbReference type="GO" id="GO:0015213">
    <property type="term" value="F:uridine transmembrane transporter activity"/>
    <property type="evidence" value="ECO:0007669"/>
    <property type="project" value="TreeGrafter"/>
</dbReference>
<dbReference type="FunFam" id="1.20.1250.20:FF:000012">
    <property type="entry name" value="Nucleoside permease NupG"/>
    <property type="match status" value="1"/>
</dbReference>
<dbReference type="InterPro" id="IPR036259">
    <property type="entry name" value="MFS_trans_sf"/>
</dbReference>
<evidence type="ECO:0000313" key="9">
    <source>
        <dbReference type="EMBL" id="PZX65682.1"/>
    </source>
</evidence>
<feature type="transmembrane region" description="Helical" evidence="7">
    <location>
        <begin position="182"/>
        <end position="200"/>
    </location>
</feature>
<feature type="transmembrane region" description="Helical" evidence="7">
    <location>
        <begin position="393"/>
        <end position="415"/>
    </location>
</feature>
<evidence type="ECO:0000256" key="1">
    <source>
        <dbReference type="ARBA" id="ARBA00004651"/>
    </source>
</evidence>
<feature type="transmembrane region" description="Helical" evidence="7">
    <location>
        <begin position="427"/>
        <end position="449"/>
    </location>
</feature>
<keyword evidence="4 7" id="KW-0812">Transmembrane</keyword>
<comment type="subcellular location">
    <subcellularLocation>
        <location evidence="1">Cell membrane</location>
        <topology evidence="1">Multi-pass membrane protein</topology>
    </subcellularLocation>
</comment>
<accession>A0A2W7TRF2</accession>
<dbReference type="GO" id="GO:0015212">
    <property type="term" value="F:cytidine transmembrane transporter activity"/>
    <property type="evidence" value="ECO:0007669"/>
    <property type="project" value="TreeGrafter"/>
</dbReference>
<dbReference type="PANTHER" id="PTHR23522">
    <property type="entry name" value="BLL5896 PROTEIN"/>
    <property type="match status" value="1"/>
</dbReference>
<keyword evidence="3" id="KW-1003">Cell membrane</keyword>
<dbReference type="InterPro" id="IPR020846">
    <property type="entry name" value="MFS_dom"/>
</dbReference>
<dbReference type="CDD" id="cd06177">
    <property type="entry name" value="MFS_NHS"/>
    <property type="match status" value="1"/>
</dbReference>
<gene>
    <name evidence="9" type="ORF">LX80_00172</name>
</gene>
<evidence type="ECO:0000256" key="3">
    <source>
        <dbReference type="ARBA" id="ARBA00022475"/>
    </source>
</evidence>
<protein>
    <submittedName>
        <fullName evidence="9">MFS transporter, NHS family, xanthosine permease</fullName>
    </submittedName>
</protein>
<feature type="transmembrane region" description="Helical" evidence="7">
    <location>
        <begin position="140"/>
        <end position="161"/>
    </location>
</feature>
<feature type="transmembrane region" description="Helical" evidence="7">
    <location>
        <begin position="88"/>
        <end position="107"/>
    </location>
</feature>
<feature type="transmembrane region" description="Helical" evidence="7">
    <location>
        <begin position="256"/>
        <end position="276"/>
    </location>
</feature>
<feature type="transmembrane region" description="Helical" evidence="7">
    <location>
        <begin position="352"/>
        <end position="372"/>
    </location>
</feature>
<proteinExistence type="predicted"/>
<evidence type="ECO:0000256" key="2">
    <source>
        <dbReference type="ARBA" id="ARBA00022448"/>
    </source>
</evidence>
<feature type="transmembrane region" description="Helical" evidence="7">
    <location>
        <begin position="296"/>
        <end position="321"/>
    </location>
</feature>
<dbReference type="EMBL" id="QKZV01000001">
    <property type="protein sequence ID" value="PZX65682.1"/>
    <property type="molecule type" value="Genomic_DNA"/>
</dbReference>
<keyword evidence="2" id="KW-0813">Transport</keyword>
<feature type="domain" description="Major facilitator superfamily (MFS) profile" evidence="8">
    <location>
        <begin position="206"/>
        <end position="463"/>
    </location>
</feature>
<name>A0A2W7TRF2_9BACT</name>